<sequence length="550" mass="64315">METIPVADFEEIIAQNNNDNGNNAFGSGFSLKHSLSEELNNSSWGMGLPNSFISDAGDAHFIIKKQQEVFKKYESRFLHILKKIKLFNLFVNILIPIFTLFYLIFKGKNLLNFDRNFQYLILVNYTTHLVAMFIGYHKYFTHRTFQFNGHFEFINSSILAFLGLGVGLGSILEFKTYHLLHHQHIDTVKDPLNYELGWLFHQWGHLLFKGKKKAESEYLKSINKHKTQSFVNDITSRIIKWQHESRFQLLFVNWVLFPLIVSKTMNLSKWDCIFWLTFFKFSLIQQQWLFSETLGHKYPVFLARNKKKLDYLKMPSVNSSLDLPLVLNYAIGILALGETNHNFHHAFPNDFRQSYKWYYLDIQKWIILFWYYTGIVTKVYKVNSSHIMRYKLENEQRLLDYELNLNLKVNKNVSVNDLPIWTVEEFAYKAAKLWKEEKIALVLVEGIIHDVTSFISGHPGGEQLIVSAIGKDATEAFNGGVYLHSNASRNLMSNMRIGVLITENNGVWGKHNNTSKNGKFKEDEDDHEYRRRLETIKLQNSKKFFAPLAA</sequence>
<dbReference type="InterPro" id="IPR036400">
    <property type="entry name" value="Cyt_B5-like_heme/steroid_sf"/>
</dbReference>
<evidence type="ECO:0000256" key="8">
    <source>
        <dbReference type="ARBA" id="ARBA00022989"/>
    </source>
</evidence>
<dbReference type="Proteomes" id="UP000095358">
    <property type="component" value="Unassembled WGS sequence"/>
</dbReference>
<evidence type="ECO:0000256" key="10">
    <source>
        <dbReference type="ARBA" id="ARBA00023004"/>
    </source>
</evidence>
<keyword evidence="11" id="KW-0443">Lipid metabolism</keyword>
<accession>A0A1E5RYC3</accession>
<evidence type="ECO:0000256" key="5">
    <source>
        <dbReference type="ARBA" id="ARBA00022692"/>
    </source>
</evidence>
<dbReference type="STRING" id="29833.A0A1E5RYC3"/>
<evidence type="ECO:0000313" key="17">
    <source>
        <dbReference type="Proteomes" id="UP000095358"/>
    </source>
</evidence>
<dbReference type="InterPro" id="IPR001199">
    <property type="entry name" value="Cyt_B5-like_heme/steroid-bd"/>
</dbReference>
<evidence type="ECO:0000256" key="2">
    <source>
        <dbReference type="ARBA" id="ARBA00009295"/>
    </source>
</evidence>
<dbReference type="Gene3D" id="3.10.120.10">
    <property type="entry name" value="Cytochrome b5-like heme/steroid binding domain"/>
    <property type="match status" value="1"/>
</dbReference>
<evidence type="ECO:0000256" key="4">
    <source>
        <dbReference type="ARBA" id="ARBA00022617"/>
    </source>
</evidence>
<dbReference type="PROSITE" id="PS50255">
    <property type="entry name" value="CYTOCHROME_B5_2"/>
    <property type="match status" value="1"/>
</dbReference>
<dbReference type="PRINTS" id="PR00363">
    <property type="entry name" value="CYTOCHROMEB5"/>
</dbReference>
<dbReference type="Pfam" id="PF00173">
    <property type="entry name" value="Cyt-b5"/>
    <property type="match status" value="1"/>
</dbReference>
<dbReference type="GO" id="GO:0005789">
    <property type="term" value="C:endoplasmic reticulum membrane"/>
    <property type="evidence" value="ECO:0007669"/>
    <property type="project" value="TreeGrafter"/>
</dbReference>
<dbReference type="InterPro" id="IPR018506">
    <property type="entry name" value="Cyt_B5_heme-BS"/>
</dbReference>
<evidence type="ECO:0000256" key="12">
    <source>
        <dbReference type="ARBA" id="ARBA00023136"/>
    </source>
</evidence>
<evidence type="ECO:0000256" key="1">
    <source>
        <dbReference type="ARBA" id="ARBA00004141"/>
    </source>
</evidence>
<evidence type="ECO:0000256" key="14">
    <source>
        <dbReference type="SAM" id="Phobius"/>
    </source>
</evidence>
<keyword evidence="5 14" id="KW-0812">Transmembrane</keyword>
<evidence type="ECO:0000256" key="3">
    <source>
        <dbReference type="ARBA" id="ARBA00022516"/>
    </source>
</evidence>
<evidence type="ECO:0000256" key="9">
    <source>
        <dbReference type="ARBA" id="ARBA00023002"/>
    </source>
</evidence>
<keyword evidence="12 14" id="KW-0472">Membrane</keyword>
<keyword evidence="9" id="KW-0560">Oxidoreductase</keyword>
<feature type="transmembrane region" description="Helical" evidence="14">
    <location>
        <begin position="151"/>
        <end position="172"/>
    </location>
</feature>
<protein>
    <submittedName>
        <fullName evidence="16">Acyl-CoA desaturase 1</fullName>
    </submittedName>
</protein>
<proteinExistence type="inferred from homology"/>
<name>A0A1E5RYC3_HANUV</name>
<organism evidence="16 17">
    <name type="scientific">Hanseniaspora uvarum</name>
    <name type="common">Yeast</name>
    <name type="synonym">Kloeckera apiculata</name>
    <dbReference type="NCBI Taxonomy" id="29833"/>
    <lineage>
        <taxon>Eukaryota</taxon>
        <taxon>Fungi</taxon>
        <taxon>Dikarya</taxon>
        <taxon>Ascomycota</taxon>
        <taxon>Saccharomycotina</taxon>
        <taxon>Saccharomycetes</taxon>
        <taxon>Saccharomycodales</taxon>
        <taxon>Saccharomycodaceae</taxon>
        <taxon>Hanseniaspora</taxon>
    </lineage>
</organism>
<dbReference type="GO" id="GO:0006636">
    <property type="term" value="P:unsaturated fatty acid biosynthetic process"/>
    <property type="evidence" value="ECO:0007669"/>
    <property type="project" value="TreeGrafter"/>
</dbReference>
<dbReference type="GO" id="GO:0005506">
    <property type="term" value="F:iron ion binding"/>
    <property type="evidence" value="ECO:0007669"/>
    <property type="project" value="TreeGrafter"/>
</dbReference>
<dbReference type="SUPFAM" id="SSF55856">
    <property type="entry name" value="Cytochrome b5-like heme/steroid binding domain"/>
    <property type="match status" value="1"/>
</dbReference>
<gene>
    <name evidence="16" type="ORF">AWRI3580_g1041</name>
</gene>
<keyword evidence="7" id="KW-0276">Fatty acid metabolism</keyword>
<keyword evidence="8 14" id="KW-1133">Transmembrane helix</keyword>
<evidence type="ECO:0000259" key="15">
    <source>
        <dbReference type="PROSITE" id="PS50255"/>
    </source>
</evidence>
<keyword evidence="4" id="KW-0349">Heme</keyword>
<dbReference type="PANTHER" id="PTHR11351:SF31">
    <property type="entry name" value="DESATURASE 1, ISOFORM A-RELATED"/>
    <property type="match status" value="1"/>
</dbReference>
<dbReference type="OrthoDB" id="10260134at2759"/>
<dbReference type="PROSITE" id="PS00191">
    <property type="entry name" value="CYTOCHROME_B5_1"/>
    <property type="match status" value="1"/>
</dbReference>
<dbReference type="EMBL" id="LPNN01000002">
    <property type="protein sequence ID" value="OEJ91723.1"/>
    <property type="molecule type" value="Genomic_DNA"/>
</dbReference>
<dbReference type="AlphaFoldDB" id="A0A1E5RYC3"/>
<dbReference type="GO" id="GO:0004768">
    <property type="term" value="F:stearoyl-CoA 9-desaturase activity"/>
    <property type="evidence" value="ECO:0007669"/>
    <property type="project" value="TreeGrafter"/>
</dbReference>
<evidence type="ECO:0000256" key="11">
    <source>
        <dbReference type="ARBA" id="ARBA00023098"/>
    </source>
</evidence>
<keyword evidence="13" id="KW-0275">Fatty acid biosynthesis</keyword>
<feature type="domain" description="Cytochrome b5 heme-binding" evidence="15">
    <location>
        <begin position="418"/>
        <end position="501"/>
    </location>
</feature>
<dbReference type="VEuPathDB" id="FungiDB:AWRI3580_g1041"/>
<evidence type="ECO:0000313" key="16">
    <source>
        <dbReference type="EMBL" id="OEJ91723.1"/>
    </source>
</evidence>
<evidence type="ECO:0000256" key="6">
    <source>
        <dbReference type="ARBA" id="ARBA00022723"/>
    </source>
</evidence>
<keyword evidence="6" id="KW-0479">Metal-binding</keyword>
<comment type="similarity">
    <text evidence="2">Belongs to the fatty acid desaturase type 1 family.</text>
</comment>
<evidence type="ECO:0000256" key="7">
    <source>
        <dbReference type="ARBA" id="ARBA00022832"/>
    </source>
</evidence>
<feature type="transmembrane region" description="Helical" evidence="14">
    <location>
        <begin position="86"/>
        <end position="105"/>
    </location>
</feature>
<dbReference type="GO" id="GO:0020037">
    <property type="term" value="F:heme binding"/>
    <property type="evidence" value="ECO:0007669"/>
    <property type="project" value="InterPro"/>
</dbReference>
<comment type="caution">
    <text evidence="16">The sequence shown here is derived from an EMBL/GenBank/DDBJ whole genome shotgun (WGS) entry which is preliminary data.</text>
</comment>
<dbReference type="SMART" id="SM01117">
    <property type="entry name" value="Cyt-b5"/>
    <property type="match status" value="1"/>
</dbReference>
<keyword evidence="3" id="KW-0444">Lipid biosynthesis</keyword>
<keyword evidence="17" id="KW-1185">Reference proteome</keyword>
<dbReference type="PANTHER" id="PTHR11351">
    <property type="entry name" value="ACYL-COA DESATURASE"/>
    <property type="match status" value="1"/>
</dbReference>
<reference evidence="17" key="1">
    <citation type="journal article" date="2016" name="Genome Announc.">
        <title>Genome sequences of three species of Hanseniaspora isolated from spontaneous wine fermentations.</title>
        <authorList>
            <person name="Sternes P.R."/>
            <person name="Lee D."/>
            <person name="Kutyna D.R."/>
            <person name="Borneman A.R."/>
        </authorList>
    </citation>
    <scope>NUCLEOTIDE SEQUENCE [LARGE SCALE GENOMIC DNA]</scope>
    <source>
        <strain evidence="17">AWRI3580</strain>
    </source>
</reference>
<keyword evidence="10" id="KW-0408">Iron</keyword>
<feature type="transmembrane region" description="Helical" evidence="14">
    <location>
        <begin position="117"/>
        <end position="139"/>
    </location>
</feature>
<dbReference type="InterPro" id="IPR015876">
    <property type="entry name" value="Acyl-CoA_DS"/>
</dbReference>
<comment type="subcellular location">
    <subcellularLocation>
        <location evidence="1">Membrane</location>
        <topology evidence="1">Multi-pass membrane protein</topology>
    </subcellularLocation>
</comment>
<evidence type="ECO:0000256" key="13">
    <source>
        <dbReference type="ARBA" id="ARBA00023160"/>
    </source>
</evidence>